<dbReference type="PANTHER" id="PTHR24029:SF0">
    <property type="entry name" value="UVRABC SYSTEM PROTEIN B"/>
    <property type="match status" value="1"/>
</dbReference>
<dbReference type="Pfam" id="PF17757">
    <property type="entry name" value="UvrB_inter"/>
    <property type="match status" value="1"/>
</dbReference>
<reference evidence="19 20" key="1">
    <citation type="submission" date="2019-03" db="EMBL/GenBank/DDBJ databases">
        <title>Genomic Encyclopedia of Archaeal and Bacterial Type Strains, Phase II (KMG-II): from individual species to whole genera.</title>
        <authorList>
            <person name="Goeker M."/>
        </authorList>
    </citation>
    <scope>NUCLEOTIDE SEQUENCE [LARGE SCALE GENOMIC DNA]</scope>
    <source>
        <strain evidence="19 20">ATCC 25309</strain>
    </source>
</reference>
<keyword evidence="20" id="KW-1185">Reference proteome</keyword>
<keyword evidence="4 13" id="KW-0547">Nucleotide-binding</keyword>
<evidence type="ECO:0000256" key="15">
    <source>
        <dbReference type="SAM" id="MobiDB-lite"/>
    </source>
</evidence>
<dbReference type="PROSITE" id="PS50151">
    <property type="entry name" value="UVR"/>
    <property type="match status" value="1"/>
</dbReference>
<gene>
    <name evidence="13" type="primary">uvrB</name>
    <name evidence="19" type="ORF">EI77_02338</name>
</gene>
<evidence type="ECO:0000256" key="7">
    <source>
        <dbReference type="ARBA" id="ARBA00022840"/>
    </source>
</evidence>
<dbReference type="InterPro" id="IPR027417">
    <property type="entry name" value="P-loop_NTPase"/>
</dbReference>
<dbReference type="InterPro" id="IPR001650">
    <property type="entry name" value="Helicase_C-like"/>
</dbReference>
<dbReference type="HAMAP" id="MF_00204">
    <property type="entry name" value="UvrB"/>
    <property type="match status" value="1"/>
</dbReference>
<dbReference type="EMBL" id="SOCA01000003">
    <property type="protein sequence ID" value="TDU71216.1"/>
    <property type="molecule type" value="Genomic_DNA"/>
</dbReference>
<dbReference type="InterPro" id="IPR001943">
    <property type="entry name" value="UVR_dom"/>
</dbReference>
<dbReference type="CDD" id="cd17916">
    <property type="entry name" value="DEXHc_UvrB"/>
    <property type="match status" value="1"/>
</dbReference>
<evidence type="ECO:0000259" key="16">
    <source>
        <dbReference type="PROSITE" id="PS50151"/>
    </source>
</evidence>
<evidence type="ECO:0000256" key="2">
    <source>
        <dbReference type="ARBA" id="ARBA00008533"/>
    </source>
</evidence>
<dbReference type="PROSITE" id="PS51192">
    <property type="entry name" value="HELICASE_ATP_BIND_1"/>
    <property type="match status" value="1"/>
</dbReference>
<dbReference type="RefSeq" id="WP_133795387.1">
    <property type="nucleotide sequence ID" value="NZ_SOCA01000003.1"/>
</dbReference>
<feature type="short sequence motif" description="Beta-hairpin" evidence="13">
    <location>
        <begin position="92"/>
        <end position="115"/>
    </location>
</feature>
<comment type="subunit">
    <text evidence="11 13 14">Forms a heterotetramer with UvrA during the search for lesions. Interacts with UvrC in an incision complex.</text>
</comment>
<dbReference type="SMART" id="SM00490">
    <property type="entry name" value="HELICc"/>
    <property type="match status" value="1"/>
</dbReference>
<evidence type="ECO:0000256" key="11">
    <source>
        <dbReference type="ARBA" id="ARBA00026033"/>
    </source>
</evidence>
<comment type="similarity">
    <text evidence="2 13 14">Belongs to the UvrB family.</text>
</comment>
<sequence>MSSPFQLNREYEPKGDQAQAIAKLVKSVSAGNRHQTLLGVTGSGKTYTMANIIADIGKPALVFSHNKTLAAQLYSEFRNFFPNNAVEYFVSYFDYYQPEAYIPRTDTYIEKDSSINDEIERLRLSTMGALITRKDVVVIASVSCIYGLGSPEDYEGMMVPIHVGQQMTRETFLTKLVDMLYERNDIQLKRGSFRARGDVVEVIPAYLDNEAIRIEFFGDEIDRISAVDPLTGTVTLKMNSYTIFPAKQFVTPGDKLKKAVVKIREEMEGCVAAFEKEGKLLEAQRLKMRTEHDIEMMQEMGFCQGIENYSRHLTGRVPGATPGTLLDFFPDDFLCLVDESHATIPQIGGMYEGDRSRKTTLVEHGFRLPSALDNRPLKFPEFMDAVGQLVYVSATPARFEIENSVVGNATYIPHKRERIGQEEGTPAALPGVAVRVSGNAQPVEKFDVLTKGKPLVVEQIIRPTGLLDPIITIKPLKGQIDETIELCRQRIEKGERVLVTTLTKRTAEDLTDYLRNLDMKVRYLHSDIDAIERVEILRSLRKGDCDVLVGINLLREGLDLPEVSLVCILDADKEGFLRSETSLIQTAGRAARHVAGEVVLFADIETQSIRSLLSISGYRRQVQLDHNEKYGITPQTVRRAVQESLQTLGKAKEMEENVLREGGGADYAVTEVIRELEGEMAEAATKLEFERAALLRDQIRELKKQAGLNADDGGVLPKPKKVMYGKPKRGAKKGK</sequence>
<dbReference type="AlphaFoldDB" id="A0A4R7S170"/>
<proteinExistence type="inferred from homology"/>
<dbReference type="InterPro" id="IPR014001">
    <property type="entry name" value="Helicase_ATP-bd"/>
</dbReference>
<evidence type="ECO:0000256" key="8">
    <source>
        <dbReference type="ARBA" id="ARBA00022881"/>
    </source>
</evidence>
<evidence type="ECO:0000256" key="1">
    <source>
        <dbReference type="ARBA" id="ARBA00004496"/>
    </source>
</evidence>
<keyword evidence="7 13" id="KW-0067">ATP-binding</keyword>
<dbReference type="InterPro" id="IPR036876">
    <property type="entry name" value="UVR_dom_sf"/>
</dbReference>
<keyword evidence="10 13" id="KW-0742">SOS response</keyword>
<keyword evidence="9 13" id="KW-0234">DNA repair</keyword>
<keyword evidence="3 13" id="KW-0963">Cytoplasm</keyword>
<evidence type="ECO:0000256" key="12">
    <source>
        <dbReference type="ARBA" id="ARBA00029504"/>
    </source>
</evidence>
<dbReference type="Gene3D" id="3.40.50.300">
    <property type="entry name" value="P-loop containing nucleotide triphosphate hydrolases"/>
    <property type="match status" value="3"/>
</dbReference>
<keyword evidence="6 13" id="KW-0228">DNA excision</keyword>
<dbReference type="Pfam" id="PF12344">
    <property type="entry name" value="UvrB"/>
    <property type="match status" value="1"/>
</dbReference>
<evidence type="ECO:0000256" key="4">
    <source>
        <dbReference type="ARBA" id="ARBA00022741"/>
    </source>
</evidence>
<dbReference type="InterPro" id="IPR024759">
    <property type="entry name" value="UvrB_YAD/RRR_dom"/>
</dbReference>
<dbReference type="InterPro" id="IPR041471">
    <property type="entry name" value="UvrB_inter"/>
</dbReference>
<evidence type="ECO:0000259" key="18">
    <source>
        <dbReference type="PROSITE" id="PS51194"/>
    </source>
</evidence>
<organism evidence="19 20">
    <name type="scientific">Prosthecobacter fusiformis</name>
    <dbReference type="NCBI Taxonomy" id="48464"/>
    <lineage>
        <taxon>Bacteria</taxon>
        <taxon>Pseudomonadati</taxon>
        <taxon>Verrucomicrobiota</taxon>
        <taxon>Verrucomicrobiia</taxon>
        <taxon>Verrucomicrobiales</taxon>
        <taxon>Verrucomicrobiaceae</taxon>
        <taxon>Prosthecobacter</taxon>
    </lineage>
</organism>
<evidence type="ECO:0000259" key="17">
    <source>
        <dbReference type="PROSITE" id="PS51192"/>
    </source>
</evidence>
<dbReference type="Gene3D" id="4.10.860.10">
    <property type="entry name" value="UVR domain"/>
    <property type="match status" value="1"/>
</dbReference>
<dbReference type="GO" id="GO:0005524">
    <property type="term" value="F:ATP binding"/>
    <property type="evidence" value="ECO:0007669"/>
    <property type="project" value="UniProtKB-UniRule"/>
</dbReference>
<dbReference type="GO" id="GO:0009380">
    <property type="term" value="C:excinuclease repair complex"/>
    <property type="evidence" value="ECO:0007669"/>
    <property type="project" value="InterPro"/>
</dbReference>
<evidence type="ECO:0000313" key="20">
    <source>
        <dbReference type="Proteomes" id="UP000295662"/>
    </source>
</evidence>
<name>A0A4R7S170_9BACT</name>
<evidence type="ECO:0000256" key="3">
    <source>
        <dbReference type="ARBA" id="ARBA00022490"/>
    </source>
</evidence>
<keyword evidence="5 13" id="KW-0227">DNA damage</keyword>
<protein>
    <recommendedName>
        <fullName evidence="12 13">UvrABC system protein B</fullName>
        <shortName evidence="13">Protein UvrB</shortName>
    </recommendedName>
    <alternativeName>
        <fullName evidence="13">Excinuclease ABC subunit B</fullName>
    </alternativeName>
</protein>
<dbReference type="InterPro" id="IPR004807">
    <property type="entry name" value="UvrB"/>
</dbReference>
<dbReference type="GO" id="GO:0009432">
    <property type="term" value="P:SOS response"/>
    <property type="evidence" value="ECO:0007669"/>
    <property type="project" value="UniProtKB-UniRule"/>
</dbReference>
<dbReference type="PANTHER" id="PTHR24029">
    <property type="entry name" value="UVRABC SYSTEM PROTEIN B"/>
    <property type="match status" value="1"/>
</dbReference>
<comment type="function">
    <text evidence="13">The UvrABC repair system catalyzes the recognition and processing of DNA lesions. A damage recognition complex composed of 2 UvrA and 2 UvrB subunits scans DNA for abnormalities. Upon binding of the UvrA(2)B(2) complex to a putative damaged site, the DNA wraps around one UvrB monomer. DNA wrap is dependent on ATP binding by UvrB and probably causes local melting of the DNA helix, facilitating insertion of UvrB beta-hairpin between the DNA strands. Then UvrB probes one DNA strand for the presence of a lesion. If a lesion is found the UvrA subunits dissociate and the UvrB-DNA preincision complex is formed. This complex is subsequently bound by UvrC and the second UvrB is released. If no lesion is found, the DNA wraps around the other UvrB subunit that will check the other stand for damage.</text>
</comment>
<feature type="region of interest" description="Disordered" evidence="15">
    <location>
        <begin position="706"/>
        <end position="735"/>
    </location>
</feature>
<feature type="domain" description="Helicase C-terminal" evidence="18">
    <location>
        <begin position="479"/>
        <end position="638"/>
    </location>
</feature>
<dbReference type="SMART" id="SM00487">
    <property type="entry name" value="DEXDc"/>
    <property type="match status" value="1"/>
</dbReference>
<feature type="compositionally biased region" description="Basic residues" evidence="15">
    <location>
        <begin position="718"/>
        <end position="735"/>
    </location>
</feature>
<evidence type="ECO:0000256" key="5">
    <source>
        <dbReference type="ARBA" id="ARBA00022763"/>
    </source>
</evidence>
<evidence type="ECO:0000256" key="10">
    <source>
        <dbReference type="ARBA" id="ARBA00023236"/>
    </source>
</evidence>
<dbReference type="Pfam" id="PF02151">
    <property type="entry name" value="UVR"/>
    <property type="match status" value="1"/>
</dbReference>
<keyword evidence="8 13" id="KW-0267">Excision nuclease</keyword>
<comment type="subcellular location">
    <subcellularLocation>
        <location evidence="1 13 14">Cytoplasm</location>
    </subcellularLocation>
</comment>
<evidence type="ECO:0000256" key="13">
    <source>
        <dbReference type="HAMAP-Rule" id="MF_00204"/>
    </source>
</evidence>
<feature type="domain" description="Helicase ATP-binding" evidence="17">
    <location>
        <begin position="26"/>
        <end position="153"/>
    </location>
</feature>
<dbReference type="Pfam" id="PF00271">
    <property type="entry name" value="Helicase_C"/>
    <property type="match status" value="1"/>
</dbReference>
<dbReference type="GO" id="GO:0003677">
    <property type="term" value="F:DNA binding"/>
    <property type="evidence" value="ECO:0007669"/>
    <property type="project" value="UniProtKB-UniRule"/>
</dbReference>
<evidence type="ECO:0000256" key="14">
    <source>
        <dbReference type="RuleBase" id="RU003587"/>
    </source>
</evidence>
<dbReference type="Proteomes" id="UP000295662">
    <property type="component" value="Unassembled WGS sequence"/>
</dbReference>
<dbReference type="SUPFAM" id="SSF46600">
    <property type="entry name" value="C-terminal UvrC-binding domain of UvrB"/>
    <property type="match status" value="1"/>
</dbReference>
<dbReference type="SUPFAM" id="SSF52540">
    <property type="entry name" value="P-loop containing nucleoside triphosphate hydrolases"/>
    <property type="match status" value="2"/>
</dbReference>
<accession>A0A4R7S170</accession>
<comment type="caution">
    <text evidence="19">The sequence shown here is derived from an EMBL/GenBank/DDBJ whole genome shotgun (WGS) entry which is preliminary data.</text>
</comment>
<dbReference type="GO" id="GO:0009381">
    <property type="term" value="F:excinuclease ABC activity"/>
    <property type="evidence" value="ECO:0007669"/>
    <property type="project" value="UniProtKB-UniRule"/>
</dbReference>
<evidence type="ECO:0000313" key="19">
    <source>
        <dbReference type="EMBL" id="TDU71216.1"/>
    </source>
</evidence>
<evidence type="ECO:0000256" key="6">
    <source>
        <dbReference type="ARBA" id="ARBA00022769"/>
    </source>
</evidence>
<feature type="binding site" evidence="13">
    <location>
        <begin position="39"/>
        <end position="46"/>
    </location>
    <ligand>
        <name>ATP</name>
        <dbReference type="ChEBI" id="CHEBI:30616"/>
    </ligand>
</feature>
<dbReference type="PROSITE" id="PS51194">
    <property type="entry name" value="HELICASE_CTER"/>
    <property type="match status" value="1"/>
</dbReference>
<feature type="domain" description="UVR" evidence="16">
    <location>
        <begin position="670"/>
        <end position="705"/>
    </location>
</feature>
<dbReference type="GO" id="GO:0005737">
    <property type="term" value="C:cytoplasm"/>
    <property type="evidence" value="ECO:0007669"/>
    <property type="project" value="UniProtKB-SubCell"/>
</dbReference>
<dbReference type="GO" id="GO:0006289">
    <property type="term" value="P:nucleotide-excision repair"/>
    <property type="evidence" value="ECO:0007669"/>
    <property type="project" value="UniProtKB-UniRule"/>
</dbReference>
<dbReference type="GO" id="GO:0016887">
    <property type="term" value="F:ATP hydrolysis activity"/>
    <property type="evidence" value="ECO:0007669"/>
    <property type="project" value="InterPro"/>
</dbReference>
<comment type="domain">
    <text evidence="13">The beta-hairpin motif is involved in DNA binding.</text>
</comment>
<dbReference type="InterPro" id="IPR006935">
    <property type="entry name" value="Helicase/UvrB_N"/>
</dbReference>
<dbReference type="Pfam" id="PF04851">
    <property type="entry name" value="ResIII"/>
    <property type="match status" value="1"/>
</dbReference>
<dbReference type="OrthoDB" id="9806651at2"/>
<evidence type="ECO:0000256" key="9">
    <source>
        <dbReference type="ARBA" id="ARBA00023204"/>
    </source>
</evidence>